<name>A0ABP6YGS4_9FLAO</name>
<gene>
    <name evidence="1" type="ORF">GCM10022395_33050</name>
</gene>
<comment type="caution">
    <text evidence="1">The sequence shown here is derived from an EMBL/GenBank/DDBJ whole genome shotgun (WGS) entry which is preliminary data.</text>
</comment>
<accession>A0ABP6YGS4</accession>
<evidence type="ECO:0000313" key="1">
    <source>
        <dbReference type="EMBL" id="GAA3582034.1"/>
    </source>
</evidence>
<protein>
    <submittedName>
        <fullName evidence="1">Uncharacterized protein</fullName>
    </submittedName>
</protein>
<keyword evidence="2" id="KW-1185">Reference proteome</keyword>
<organism evidence="1 2">
    <name type="scientific">Snuella lapsa</name>
    <dbReference type="NCBI Taxonomy" id="870481"/>
    <lineage>
        <taxon>Bacteria</taxon>
        <taxon>Pseudomonadati</taxon>
        <taxon>Bacteroidota</taxon>
        <taxon>Flavobacteriia</taxon>
        <taxon>Flavobacteriales</taxon>
        <taxon>Flavobacteriaceae</taxon>
        <taxon>Snuella</taxon>
    </lineage>
</organism>
<reference evidence="2" key="1">
    <citation type="journal article" date="2019" name="Int. J. Syst. Evol. Microbiol.">
        <title>The Global Catalogue of Microorganisms (GCM) 10K type strain sequencing project: providing services to taxonomists for standard genome sequencing and annotation.</title>
        <authorList>
            <consortium name="The Broad Institute Genomics Platform"/>
            <consortium name="The Broad Institute Genome Sequencing Center for Infectious Disease"/>
            <person name="Wu L."/>
            <person name="Ma J."/>
        </authorList>
    </citation>
    <scope>NUCLEOTIDE SEQUENCE [LARGE SCALE GENOMIC DNA]</scope>
    <source>
        <strain evidence="2">JCM 17111</strain>
    </source>
</reference>
<proteinExistence type="predicted"/>
<evidence type="ECO:0000313" key="2">
    <source>
        <dbReference type="Proteomes" id="UP001500954"/>
    </source>
</evidence>
<dbReference type="EMBL" id="BAABCY010000090">
    <property type="protein sequence ID" value="GAA3582034.1"/>
    <property type="molecule type" value="Genomic_DNA"/>
</dbReference>
<dbReference type="Proteomes" id="UP001500954">
    <property type="component" value="Unassembled WGS sequence"/>
</dbReference>
<sequence>MRQTAVAVDECPTWAHRNSGHQWNAFLDATTRWIPFGGAETNPDEFDVINDSVKAPKIFRHTFSFQEDFAPKNIANRDIPPIFRQKNRIDVTSEYVNTSDITIALDNSIELNNDILYLAVFNADQWKIVSWASINDGNATFKQMGNNNIVYLPVFYRDNKIIPAAPPFILTPKEKTPIIPNLSEKEYVSLKYYNKFYDIEWHIGRPKTGWKMELFYWDNQWISCGTQVVKADRVLTFKAPTDGLYLIRSYNFANTWQRIFTIENGEQVWF</sequence>
<dbReference type="RefSeq" id="WP_345007531.1">
    <property type="nucleotide sequence ID" value="NZ_BAABCY010000090.1"/>
</dbReference>